<feature type="domain" description="Cation-transporting P-type ATPase N-terminal" evidence="2">
    <location>
        <begin position="7"/>
        <end position="55"/>
    </location>
</feature>
<keyword evidence="1" id="KW-0812">Transmembrane</keyword>
<dbReference type="InterPro" id="IPR004014">
    <property type="entry name" value="ATPase_P-typ_cation-transptr_N"/>
</dbReference>
<evidence type="ECO:0000256" key="1">
    <source>
        <dbReference type="SAM" id="Phobius"/>
    </source>
</evidence>
<feature type="non-terminal residue" evidence="3">
    <location>
        <position position="87"/>
    </location>
</feature>
<protein>
    <recommendedName>
        <fullName evidence="2">Cation-transporting P-type ATPase N-terminal domain-containing protein</fullName>
    </recommendedName>
</protein>
<reference evidence="3 4" key="1">
    <citation type="submission" date="2018-06" db="EMBL/GenBank/DDBJ databases">
        <title>Combined omics and stable isotope probing to characterize newly discovered Mariana Back-Arc vent microbial communities.</title>
        <authorList>
            <person name="Trembath-Reichert E."/>
            <person name="Huber J.A."/>
        </authorList>
    </citation>
    <scope>NUCLEOTIDE SEQUENCE [LARGE SCALE GENOMIC DNA]</scope>
    <source>
        <strain evidence="3">MAG 58</strain>
    </source>
</reference>
<dbReference type="Proteomes" id="UP000287917">
    <property type="component" value="Unassembled WGS sequence"/>
</dbReference>
<evidence type="ECO:0000259" key="2">
    <source>
        <dbReference type="Pfam" id="PF00690"/>
    </source>
</evidence>
<dbReference type="EMBL" id="QNZK01000184">
    <property type="protein sequence ID" value="RTZ85070.1"/>
    <property type="molecule type" value="Genomic_DNA"/>
</dbReference>
<organism evidence="3 4">
    <name type="scientific">SAR324 cluster bacterium</name>
    <dbReference type="NCBI Taxonomy" id="2024889"/>
    <lineage>
        <taxon>Bacteria</taxon>
        <taxon>Deltaproteobacteria</taxon>
        <taxon>SAR324 cluster</taxon>
    </lineage>
</organism>
<gene>
    <name evidence="3" type="ORF">DSY96_05320</name>
</gene>
<evidence type="ECO:0000313" key="4">
    <source>
        <dbReference type="Proteomes" id="UP000287917"/>
    </source>
</evidence>
<dbReference type="AlphaFoldDB" id="A0A432GNH2"/>
<evidence type="ECO:0000313" key="3">
    <source>
        <dbReference type="EMBL" id="RTZ85070.1"/>
    </source>
</evidence>
<sequence>MKFSYPGLSDNAVSESRKIYGANVVTTQEVEGFFDKLRTNLKDPIIVILIVALAVTVFLAAMGFAPWYEGLGIAFAVVMATLIATWS</sequence>
<name>A0A432GNH2_9DELT</name>
<dbReference type="SUPFAM" id="SSF81665">
    <property type="entry name" value="Calcium ATPase, transmembrane domain M"/>
    <property type="match status" value="1"/>
</dbReference>
<dbReference type="InterPro" id="IPR023298">
    <property type="entry name" value="ATPase_P-typ_TM_dom_sf"/>
</dbReference>
<accession>A0A432GNH2</accession>
<feature type="transmembrane region" description="Helical" evidence="1">
    <location>
        <begin position="45"/>
        <end position="64"/>
    </location>
</feature>
<keyword evidence="1" id="KW-0472">Membrane</keyword>
<dbReference type="Gene3D" id="1.20.1110.10">
    <property type="entry name" value="Calcium-transporting ATPase, transmembrane domain"/>
    <property type="match status" value="1"/>
</dbReference>
<comment type="caution">
    <text evidence="3">The sequence shown here is derived from an EMBL/GenBank/DDBJ whole genome shotgun (WGS) entry which is preliminary data.</text>
</comment>
<dbReference type="Pfam" id="PF00690">
    <property type="entry name" value="Cation_ATPase_N"/>
    <property type="match status" value="1"/>
</dbReference>
<keyword evidence="1" id="KW-1133">Transmembrane helix</keyword>
<proteinExistence type="predicted"/>
<dbReference type="Gene3D" id="2.70.150.10">
    <property type="entry name" value="Calcium-transporting ATPase, cytoplasmic transduction domain A"/>
    <property type="match status" value="1"/>
</dbReference>